<dbReference type="RefSeq" id="WP_005998743.1">
    <property type="nucleotide sequence ID" value="NZ_AAEW02000004.1"/>
</dbReference>
<dbReference type="PANTHER" id="PTHR21600">
    <property type="entry name" value="MITOCHONDRIAL RNA PSEUDOURIDINE SYNTHASE"/>
    <property type="match status" value="1"/>
</dbReference>
<dbReference type="SUPFAM" id="SSF55174">
    <property type="entry name" value="Alpha-L RNA-binding motif"/>
    <property type="match status" value="1"/>
</dbReference>
<dbReference type="Pfam" id="PF01479">
    <property type="entry name" value="S4"/>
    <property type="match status" value="1"/>
</dbReference>
<dbReference type="InterPro" id="IPR006225">
    <property type="entry name" value="PsdUridine_synth_RluC/D"/>
</dbReference>
<dbReference type="FunFam" id="3.30.2350.10:FF:000006">
    <property type="entry name" value="Pseudouridine synthase"/>
    <property type="match status" value="1"/>
</dbReference>
<dbReference type="NCBIfam" id="TIGR00005">
    <property type="entry name" value="rluA_subfam"/>
    <property type="match status" value="1"/>
</dbReference>
<dbReference type="Gene3D" id="3.30.2350.10">
    <property type="entry name" value="Pseudouridine synthase"/>
    <property type="match status" value="1"/>
</dbReference>
<dbReference type="InterPro" id="IPR002942">
    <property type="entry name" value="S4_RNA-bd"/>
</dbReference>
<evidence type="ECO:0000259" key="8">
    <source>
        <dbReference type="SMART" id="SM00363"/>
    </source>
</evidence>
<organism evidence="9 10">
    <name type="scientific">Desulfuromonas acetoxidans (strain DSM 684 / 11070)</name>
    <dbReference type="NCBI Taxonomy" id="281689"/>
    <lineage>
        <taxon>Bacteria</taxon>
        <taxon>Pseudomonadati</taxon>
        <taxon>Thermodesulfobacteriota</taxon>
        <taxon>Desulfuromonadia</taxon>
        <taxon>Desulfuromonadales</taxon>
        <taxon>Desulfuromonadaceae</taxon>
        <taxon>Desulfuromonas</taxon>
    </lineage>
</organism>
<feature type="region of interest" description="Disordered" evidence="7">
    <location>
        <begin position="185"/>
        <end position="208"/>
    </location>
</feature>
<keyword evidence="9" id="KW-0456">Lyase</keyword>
<dbReference type="CDD" id="cd02869">
    <property type="entry name" value="PseudoU_synth_RluA_like"/>
    <property type="match status" value="1"/>
</dbReference>
<sequence length="350" mass="38854">MNENLTFYIEPGQAAERLDRFLTRQLPELTRSQLKKLVDDGLVRVNDQTVKAGAKLRGGETVCVTLPQAQSVETLPEDLPLTVLYEDSDLIVINKAAGMVVHPAAGHSSGTLVNALLYHCHDLSGVGGELRPGIVHRLDKDTSGVMVATKNDVTHNHLAAQFKDHSIQRRYVALVHGQVQNARGTIDAPIGRHPTHRKKMTSKGRGGRRAVTHWKVLRRYDADRLSLLEMRLETGRTHQIRVHLSEMNLPLVGDPLYGNRTRANGINDLEVRNRVHALHRQALHARLLGFIHPRTGDYLEFTSDLPGDLASIVAFLDDKYGVEQSSLSEAYDPVGIDVDENTEGSMTHEP</sequence>
<name>Q1K1X9_DESA6</name>
<dbReference type="SUPFAM" id="SSF55120">
    <property type="entry name" value="Pseudouridine synthase"/>
    <property type="match status" value="1"/>
</dbReference>
<dbReference type="PANTHER" id="PTHR21600:SF44">
    <property type="entry name" value="RIBOSOMAL LARGE SUBUNIT PSEUDOURIDINE SYNTHASE D"/>
    <property type="match status" value="1"/>
</dbReference>
<dbReference type="SMART" id="SM00363">
    <property type="entry name" value="S4"/>
    <property type="match status" value="1"/>
</dbReference>
<evidence type="ECO:0000256" key="1">
    <source>
        <dbReference type="ARBA" id="ARBA00010876"/>
    </source>
</evidence>
<dbReference type="Pfam" id="PF00849">
    <property type="entry name" value="PseudoU_synth_2"/>
    <property type="match status" value="1"/>
</dbReference>
<dbReference type="InterPro" id="IPR036986">
    <property type="entry name" value="S4_RNA-bd_sf"/>
</dbReference>
<proteinExistence type="inferred from homology"/>
<dbReference type="InterPro" id="IPR006145">
    <property type="entry name" value="PsdUridine_synth_RsuA/RluA"/>
</dbReference>
<dbReference type="GO" id="GO:0003723">
    <property type="term" value="F:RNA binding"/>
    <property type="evidence" value="ECO:0007669"/>
    <property type="project" value="UniProtKB-KW"/>
</dbReference>
<dbReference type="GO" id="GO:0120159">
    <property type="term" value="F:rRNA pseudouridine synthase activity"/>
    <property type="evidence" value="ECO:0007669"/>
    <property type="project" value="UniProtKB-ARBA"/>
</dbReference>
<accession>Q1K1X9</accession>
<dbReference type="Gene3D" id="3.10.290.10">
    <property type="entry name" value="RNA-binding S4 domain"/>
    <property type="match status" value="1"/>
</dbReference>
<gene>
    <name evidence="9" type="ORF">Dace_2755</name>
</gene>
<evidence type="ECO:0000256" key="2">
    <source>
        <dbReference type="ARBA" id="ARBA00022884"/>
    </source>
</evidence>
<dbReference type="InterPro" id="IPR050188">
    <property type="entry name" value="RluA_PseudoU_synthase"/>
</dbReference>
<evidence type="ECO:0000256" key="3">
    <source>
        <dbReference type="ARBA" id="ARBA00023235"/>
    </source>
</evidence>
<feature type="domain" description="RNA-binding S4" evidence="8">
    <location>
        <begin position="16"/>
        <end position="80"/>
    </location>
</feature>
<feature type="active site" evidence="4">
    <location>
        <position position="139"/>
    </location>
</feature>
<reference evidence="9" key="1">
    <citation type="submission" date="2006-05" db="EMBL/GenBank/DDBJ databases">
        <title>Annotation of the draft genome assembly of Desulfuromonas acetoxidans DSM 684.</title>
        <authorList>
            <consortium name="US DOE Joint Genome Institute (JGI-ORNL)"/>
            <person name="Larimer F."/>
            <person name="Land M."/>
            <person name="Hauser L."/>
        </authorList>
    </citation>
    <scope>NUCLEOTIDE SEQUENCE [LARGE SCALE GENOMIC DNA]</scope>
    <source>
        <strain evidence="9">DSM 684</strain>
    </source>
</reference>
<evidence type="ECO:0000313" key="10">
    <source>
        <dbReference type="Proteomes" id="UP000005695"/>
    </source>
</evidence>
<protein>
    <recommendedName>
        <fullName evidence="6">Pseudouridine synthase</fullName>
        <ecNumber evidence="6">5.4.99.-</ecNumber>
    </recommendedName>
</protein>
<evidence type="ECO:0000313" key="9">
    <source>
        <dbReference type="EMBL" id="EAT16660.1"/>
    </source>
</evidence>
<dbReference type="InterPro" id="IPR020103">
    <property type="entry name" value="PsdUridine_synth_cat_dom_sf"/>
</dbReference>
<dbReference type="GO" id="GO:0016829">
    <property type="term" value="F:lyase activity"/>
    <property type="evidence" value="ECO:0007669"/>
    <property type="project" value="UniProtKB-KW"/>
</dbReference>
<comment type="function">
    <text evidence="6">Responsible for synthesis of pseudouridine from uracil.</text>
</comment>
<comment type="similarity">
    <text evidence="1 6">Belongs to the pseudouridine synthase RluA family.</text>
</comment>
<dbReference type="GO" id="GO:0000455">
    <property type="term" value="P:enzyme-directed rRNA pseudouridine synthesis"/>
    <property type="evidence" value="ECO:0007669"/>
    <property type="project" value="TreeGrafter"/>
</dbReference>
<keyword evidence="2 5" id="KW-0694">RNA-binding</keyword>
<reference evidence="9" key="2">
    <citation type="submission" date="2006-05" db="EMBL/GenBank/DDBJ databases">
        <title>Sequencing of the draft genome and assembly of Desulfuromonas acetoxidans DSM 684.</title>
        <authorList>
            <consortium name="US DOE Joint Genome Institute (JGI-PGF)"/>
            <person name="Copeland A."/>
            <person name="Lucas S."/>
            <person name="Lapidus A."/>
            <person name="Barry K."/>
            <person name="Detter J.C."/>
            <person name="Glavina del Rio T."/>
            <person name="Hammon N."/>
            <person name="Israni S."/>
            <person name="Dalin E."/>
            <person name="Tice H."/>
            <person name="Bruce D."/>
            <person name="Pitluck S."/>
            <person name="Richardson P."/>
        </authorList>
    </citation>
    <scope>NUCLEOTIDE SEQUENCE [LARGE SCALE GENOMIC DNA]</scope>
    <source>
        <strain evidence="9">DSM 684</strain>
    </source>
</reference>
<keyword evidence="10" id="KW-1185">Reference proteome</keyword>
<comment type="caution">
    <text evidence="9">The sequence shown here is derived from an EMBL/GenBank/DDBJ whole genome shotgun (WGS) entry which is preliminary data.</text>
</comment>
<evidence type="ECO:0000256" key="6">
    <source>
        <dbReference type="RuleBase" id="RU362028"/>
    </source>
</evidence>
<evidence type="ECO:0000256" key="7">
    <source>
        <dbReference type="SAM" id="MobiDB-lite"/>
    </source>
</evidence>
<dbReference type="Proteomes" id="UP000005695">
    <property type="component" value="Unassembled WGS sequence"/>
</dbReference>
<feature type="compositionally biased region" description="Basic residues" evidence="7">
    <location>
        <begin position="193"/>
        <end position="208"/>
    </location>
</feature>
<comment type="catalytic activity">
    <reaction evidence="6">
        <text>a uridine in RNA = a pseudouridine in RNA</text>
        <dbReference type="Rhea" id="RHEA:48348"/>
        <dbReference type="Rhea" id="RHEA-COMP:12068"/>
        <dbReference type="Rhea" id="RHEA-COMP:12069"/>
        <dbReference type="ChEBI" id="CHEBI:65314"/>
        <dbReference type="ChEBI" id="CHEBI:65315"/>
    </reaction>
</comment>
<evidence type="ECO:0000256" key="4">
    <source>
        <dbReference type="PIRSR" id="PIRSR606225-1"/>
    </source>
</evidence>
<dbReference type="EMBL" id="AAEW02000004">
    <property type="protein sequence ID" value="EAT16660.1"/>
    <property type="molecule type" value="Genomic_DNA"/>
</dbReference>
<keyword evidence="3 6" id="KW-0413">Isomerase</keyword>
<dbReference type="PROSITE" id="PS01129">
    <property type="entry name" value="PSI_RLU"/>
    <property type="match status" value="1"/>
</dbReference>
<evidence type="ECO:0000256" key="5">
    <source>
        <dbReference type="PROSITE-ProRule" id="PRU00182"/>
    </source>
</evidence>
<dbReference type="PROSITE" id="PS50889">
    <property type="entry name" value="S4"/>
    <property type="match status" value="1"/>
</dbReference>
<dbReference type="AlphaFoldDB" id="Q1K1X9"/>
<dbReference type="OrthoDB" id="128480at2"/>
<dbReference type="InterPro" id="IPR006224">
    <property type="entry name" value="PsdUridine_synth_RluA-like_CS"/>
</dbReference>
<dbReference type="EC" id="5.4.99.-" evidence="6"/>
<dbReference type="CDD" id="cd00165">
    <property type="entry name" value="S4"/>
    <property type="match status" value="1"/>
</dbReference>